<dbReference type="KEGG" id="msea:METESE_16780"/>
<feature type="chain" id="PRO_5041204093" evidence="2">
    <location>
        <begin position="18"/>
        <end position="147"/>
    </location>
</feature>
<proteinExistence type="predicted"/>
<evidence type="ECO:0000313" key="4">
    <source>
        <dbReference type="Proteomes" id="UP001228113"/>
    </source>
</evidence>
<protein>
    <submittedName>
        <fullName evidence="3">Uncharacterized protein</fullName>
    </submittedName>
</protein>
<sequence length="147" mass="15915">MRILAVAVLALGLQLQAGSLDEFLNNLNVRAQADRNGFAMQVASQFHVGDAAVRLVLGDVREPADAFMVFQMAEMTGRPHREVLDVYRSRRGKGWGELAKELGIKPGSAAFHRLKNGDFRLSGEAGAPDDRPGRGRGKGHGKGHGRD</sequence>
<accession>A0AA48GW34</accession>
<keyword evidence="2" id="KW-0732">Signal</keyword>
<name>A0AA48GW34_9BACT</name>
<feature type="region of interest" description="Disordered" evidence="1">
    <location>
        <begin position="119"/>
        <end position="147"/>
    </location>
</feature>
<feature type="signal peptide" evidence="2">
    <location>
        <begin position="1"/>
        <end position="17"/>
    </location>
</feature>
<dbReference type="AlphaFoldDB" id="A0AA48GW34"/>
<evidence type="ECO:0000313" key="3">
    <source>
        <dbReference type="EMBL" id="BDU76720.1"/>
    </source>
</evidence>
<evidence type="ECO:0000256" key="1">
    <source>
        <dbReference type="SAM" id="MobiDB-lite"/>
    </source>
</evidence>
<evidence type="ECO:0000256" key="2">
    <source>
        <dbReference type="SAM" id="SignalP"/>
    </source>
</evidence>
<reference evidence="3" key="1">
    <citation type="journal article" date="2023" name="Int. J. Syst. Evol. Microbiol.">
        <title>Mesoterricola silvestris gen. nov., sp. nov., Mesoterricola sediminis sp. nov., Geothrix oryzae sp. nov., Geothrix edaphica sp. nov., Geothrix rubra sp. nov., and Geothrix limicola sp. nov., six novel members of Acidobacteriota isolated from soils.</title>
        <authorList>
            <person name="Itoh H."/>
            <person name="Sugisawa Y."/>
            <person name="Mise K."/>
            <person name="Xu Z."/>
            <person name="Kuniyasu M."/>
            <person name="Ushijima N."/>
            <person name="Kawano K."/>
            <person name="Kobayashi E."/>
            <person name="Shiratori Y."/>
            <person name="Masuda Y."/>
            <person name="Senoo K."/>
        </authorList>
    </citation>
    <scope>NUCLEOTIDE SEQUENCE</scope>
    <source>
        <strain evidence="3">W786</strain>
    </source>
</reference>
<organism evidence="3 4">
    <name type="scientific">Mesoterricola sediminis</name>
    <dbReference type="NCBI Taxonomy" id="2927980"/>
    <lineage>
        <taxon>Bacteria</taxon>
        <taxon>Pseudomonadati</taxon>
        <taxon>Acidobacteriota</taxon>
        <taxon>Holophagae</taxon>
        <taxon>Holophagales</taxon>
        <taxon>Holophagaceae</taxon>
        <taxon>Mesoterricola</taxon>
    </lineage>
</organism>
<dbReference type="EMBL" id="AP027081">
    <property type="protein sequence ID" value="BDU76720.1"/>
    <property type="molecule type" value="Genomic_DNA"/>
</dbReference>
<dbReference type="Proteomes" id="UP001228113">
    <property type="component" value="Chromosome"/>
</dbReference>
<dbReference type="RefSeq" id="WP_316411499.1">
    <property type="nucleotide sequence ID" value="NZ_AP027081.1"/>
</dbReference>
<feature type="compositionally biased region" description="Basic residues" evidence="1">
    <location>
        <begin position="134"/>
        <end position="147"/>
    </location>
</feature>
<keyword evidence="4" id="KW-1185">Reference proteome</keyword>
<gene>
    <name evidence="3" type="ORF">METESE_16780</name>
</gene>